<dbReference type="SMART" id="SM00233">
    <property type="entry name" value="PH"/>
    <property type="match status" value="1"/>
</dbReference>
<gene>
    <name evidence="1" type="ORF">PACLA_8A036404</name>
</gene>
<dbReference type="OrthoDB" id="29546at2759"/>
<protein>
    <submittedName>
        <fullName evidence="1">Uncharacterized protein</fullName>
    </submittedName>
</protein>
<sequence>MNSTPFPYARHIDFDDCFYNIYCFSVFTDVIQVWAQILMSAIIQVRKEDETNVTQDPGGDMFEPDKKGYLKKQGNNVVIDWKKRYVAVKDGMLAYYHNSEDFIVASPINTIQMNIASVRVDPKSPTRFQLVTPHRTYLFQCEDEEELHSWIAALEKAIQMALSDRTVMSQ</sequence>
<evidence type="ECO:0000313" key="2">
    <source>
        <dbReference type="Proteomes" id="UP001152795"/>
    </source>
</evidence>
<proteinExistence type="predicted"/>
<dbReference type="PROSITE" id="PS50003">
    <property type="entry name" value="PH_DOMAIN"/>
    <property type="match status" value="1"/>
</dbReference>
<dbReference type="EMBL" id="CACRXK020003013">
    <property type="protein sequence ID" value="CAB3997062.1"/>
    <property type="molecule type" value="Genomic_DNA"/>
</dbReference>
<dbReference type="SUPFAM" id="SSF50729">
    <property type="entry name" value="PH domain-like"/>
    <property type="match status" value="1"/>
</dbReference>
<dbReference type="GO" id="GO:0005547">
    <property type="term" value="F:phosphatidylinositol-3,4,5-trisphosphate binding"/>
    <property type="evidence" value="ECO:0007669"/>
    <property type="project" value="TreeGrafter"/>
</dbReference>
<dbReference type="PANTHER" id="PTHR45899">
    <property type="entry name" value="RHO GTPASE ACTIVATING PROTEIN AT 15B, ISOFORM C"/>
    <property type="match status" value="1"/>
</dbReference>
<accession>A0A7D9I2T7</accession>
<dbReference type="GO" id="GO:0005737">
    <property type="term" value="C:cytoplasm"/>
    <property type="evidence" value="ECO:0007669"/>
    <property type="project" value="TreeGrafter"/>
</dbReference>
<organism evidence="1 2">
    <name type="scientific">Paramuricea clavata</name>
    <name type="common">Red gorgonian</name>
    <name type="synonym">Violescent sea-whip</name>
    <dbReference type="NCBI Taxonomy" id="317549"/>
    <lineage>
        <taxon>Eukaryota</taxon>
        <taxon>Metazoa</taxon>
        <taxon>Cnidaria</taxon>
        <taxon>Anthozoa</taxon>
        <taxon>Octocorallia</taxon>
        <taxon>Malacalcyonacea</taxon>
        <taxon>Plexauridae</taxon>
        <taxon>Paramuricea</taxon>
    </lineage>
</organism>
<dbReference type="InterPro" id="IPR001849">
    <property type="entry name" value="PH_domain"/>
</dbReference>
<dbReference type="PANTHER" id="PTHR45899:SF2">
    <property type="entry name" value="RHO GTPASE ACTIVATING PROTEIN AT 15B, ISOFORM C"/>
    <property type="match status" value="1"/>
</dbReference>
<dbReference type="Gene3D" id="2.30.29.30">
    <property type="entry name" value="Pleckstrin-homology domain (PH domain)/Phosphotyrosine-binding domain (PTB)"/>
    <property type="match status" value="1"/>
</dbReference>
<dbReference type="InterPro" id="IPR052227">
    <property type="entry name" value="Arf-Rho-GAP_ANK-PH_domain"/>
</dbReference>
<dbReference type="InterPro" id="IPR011993">
    <property type="entry name" value="PH-like_dom_sf"/>
</dbReference>
<comment type="caution">
    <text evidence="1">The sequence shown here is derived from an EMBL/GenBank/DDBJ whole genome shotgun (WGS) entry which is preliminary data.</text>
</comment>
<dbReference type="Pfam" id="PF00169">
    <property type="entry name" value="PH"/>
    <property type="match status" value="1"/>
</dbReference>
<keyword evidence="2" id="KW-1185">Reference proteome</keyword>
<dbReference type="Proteomes" id="UP001152795">
    <property type="component" value="Unassembled WGS sequence"/>
</dbReference>
<evidence type="ECO:0000313" key="1">
    <source>
        <dbReference type="EMBL" id="CAB3997062.1"/>
    </source>
</evidence>
<dbReference type="AlphaFoldDB" id="A0A7D9I2T7"/>
<name>A0A7D9I2T7_PARCT</name>
<reference evidence="1" key="1">
    <citation type="submission" date="2020-04" db="EMBL/GenBank/DDBJ databases">
        <authorList>
            <person name="Alioto T."/>
            <person name="Alioto T."/>
            <person name="Gomez Garrido J."/>
        </authorList>
    </citation>
    <scope>NUCLEOTIDE SEQUENCE</scope>
    <source>
        <strain evidence="1">A484AB</strain>
    </source>
</reference>